<gene>
    <name evidence="2" type="ORF">METZ01_LOCUS61932</name>
</gene>
<proteinExistence type="predicted"/>
<organism evidence="2">
    <name type="scientific">marine metagenome</name>
    <dbReference type="NCBI Taxonomy" id="408172"/>
    <lineage>
        <taxon>unclassified sequences</taxon>
        <taxon>metagenomes</taxon>
        <taxon>ecological metagenomes</taxon>
    </lineage>
</organism>
<dbReference type="AlphaFoldDB" id="A0A381T0I0"/>
<reference evidence="2" key="1">
    <citation type="submission" date="2018-05" db="EMBL/GenBank/DDBJ databases">
        <authorList>
            <person name="Lanie J.A."/>
            <person name="Ng W.-L."/>
            <person name="Kazmierczak K.M."/>
            <person name="Andrzejewski T.M."/>
            <person name="Davidsen T.M."/>
            <person name="Wayne K.J."/>
            <person name="Tettelin H."/>
            <person name="Glass J.I."/>
            <person name="Rusch D."/>
            <person name="Podicherti R."/>
            <person name="Tsui H.-C.T."/>
            <person name="Winkler M.E."/>
        </authorList>
    </citation>
    <scope>NUCLEOTIDE SEQUENCE</scope>
</reference>
<dbReference type="Gene3D" id="2.60.120.330">
    <property type="entry name" value="B-lactam Antibiotic, Isopenicillin N Synthase, Chain"/>
    <property type="match status" value="1"/>
</dbReference>
<dbReference type="InterPro" id="IPR044861">
    <property type="entry name" value="IPNS-like_FE2OG_OXY"/>
</dbReference>
<evidence type="ECO:0000259" key="1">
    <source>
        <dbReference type="PROSITE" id="PS51471"/>
    </source>
</evidence>
<sequence>MILNNVPVIDIAPSFLDSQGKQAVSDSIRVACEDVGFFTITGHGVSLDEINRTRQAAISFFALDLEEKLKISQPSEKISRGYSKVGERALAYSLGNQTLPDLQESFAMGPIGPVPESLRATRFERFFHMPNIWPNFHYDFRIAMEDYYHRMEELSIHILNLFALSLGLKENFFDDKIGHHTSTMRAIMYGAQTETPKSGQLRAGEHTDYDMLTILHSDDTSGGLQVRTRKGHWIDVHPIPGSFILNIGDVMMHWTNDHWVSNLHRVSNPTLNILKAERLSLVYFHNPDAEAEIECITSFYLNGEKAKYEKVNFGEYYLSRHMKAQHMTTNKTIGKTMVEQH</sequence>
<dbReference type="InterPro" id="IPR005123">
    <property type="entry name" value="Oxoglu/Fe-dep_dioxygenase_dom"/>
</dbReference>
<dbReference type="PROSITE" id="PS51471">
    <property type="entry name" value="FE2OG_OXY"/>
    <property type="match status" value="1"/>
</dbReference>
<protein>
    <recommendedName>
        <fullName evidence="1">Fe2OG dioxygenase domain-containing protein</fullName>
    </recommendedName>
</protein>
<dbReference type="PRINTS" id="PR00682">
    <property type="entry name" value="IPNSYNTHASE"/>
</dbReference>
<dbReference type="InterPro" id="IPR027443">
    <property type="entry name" value="IPNS-like_sf"/>
</dbReference>
<dbReference type="InterPro" id="IPR050231">
    <property type="entry name" value="Iron_ascorbate_oxido_reductase"/>
</dbReference>
<dbReference type="InterPro" id="IPR026992">
    <property type="entry name" value="DIOX_N"/>
</dbReference>
<dbReference type="SUPFAM" id="SSF51197">
    <property type="entry name" value="Clavaminate synthase-like"/>
    <property type="match status" value="1"/>
</dbReference>
<feature type="domain" description="Fe2OG dioxygenase" evidence="1">
    <location>
        <begin position="180"/>
        <end position="287"/>
    </location>
</feature>
<name>A0A381T0I0_9ZZZZ</name>
<dbReference type="EMBL" id="UINC01003766">
    <property type="protein sequence ID" value="SVA09078.1"/>
    <property type="molecule type" value="Genomic_DNA"/>
</dbReference>
<dbReference type="Pfam" id="PF03171">
    <property type="entry name" value="2OG-FeII_Oxy"/>
    <property type="match status" value="1"/>
</dbReference>
<accession>A0A381T0I0</accession>
<dbReference type="PANTHER" id="PTHR47990">
    <property type="entry name" value="2-OXOGLUTARATE (2OG) AND FE(II)-DEPENDENT OXYGENASE SUPERFAMILY PROTEIN-RELATED"/>
    <property type="match status" value="1"/>
</dbReference>
<dbReference type="Pfam" id="PF14226">
    <property type="entry name" value="DIOX_N"/>
    <property type="match status" value="1"/>
</dbReference>
<evidence type="ECO:0000313" key="2">
    <source>
        <dbReference type="EMBL" id="SVA09078.1"/>
    </source>
</evidence>